<keyword evidence="1" id="KW-0732">Signal</keyword>
<dbReference type="PROSITE" id="PS51257">
    <property type="entry name" value="PROKAR_LIPOPROTEIN"/>
    <property type="match status" value="1"/>
</dbReference>
<dbReference type="Proteomes" id="UP000005512">
    <property type="component" value="Unassembled WGS sequence"/>
</dbReference>
<dbReference type="EMBL" id="ABXV02000011">
    <property type="protein sequence ID" value="EFB73804.1"/>
    <property type="molecule type" value="Genomic_DNA"/>
</dbReference>
<accession>D1NZA6</accession>
<feature type="signal peptide" evidence="1">
    <location>
        <begin position="1"/>
        <end position="23"/>
    </location>
</feature>
<feature type="chain" id="PRO_5003024571" description="Lipoprotein" evidence="1">
    <location>
        <begin position="24"/>
        <end position="258"/>
    </location>
</feature>
<keyword evidence="3" id="KW-1185">Reference proteome</keyword>
<proteinExistence type="predicted"/>
<evidence type="ECO:0000313" key="2">
    <source>
        <dbReference type="EMBL" id="EFB73804.1"/>
    </source>
</evidence>
<gene>
    <name evidence="2" type="ORF">PROVRUST_05076</name>
</gene>
<sequence>MKFLYLKTALVSLFSLLILQGCAKSRSFSPPLHGESVHFAATVPNALEVLPISATYRSKICRKERRNANGGSYTIPGVHRAMYPLSIGQPNQVKVSIPELGGGQCDWKLSNIKFEVKLKDPSKIDPLITENFGVEATFVFDNNAPQVFDGGYEKKSGNINETLILFPLISEFFLNGYVKQFRLIAKNETITYKVKNAKNINIFVDYKSSMTSYFIGVKKKENDKMATLIYPNGKKEYTREIFPDYKKLLEISESNNMK</sequence>
<comment type="caution">
    <text evidence="2">The sequence shown here is derived from an EMBL/GenBank/DDBJ whole genome shotgun (WGS) entry which is preliminary data.</text>
</comment>
<reference evidence="2" key="1">
    <citation type="submission" date="2009-12" db="EMBL/GenBank/DDBJ databases">
        <authorList>
            <person name="Weinstock G."/>
            <person name="Sodergren E."/>
            <person name="Clifton S."/>
            <person name="Fulton L."/>
            <person name="Fulton B."/>
            <person name="Courtney L."/>
            <person name="Fronick C."/>
            <person name="Harrison M."/>
            <person name="Strong C."/>
            <person name="Farmer C."/>
            <person name="Delahaunty K."/>
            <person name="Markovic C."/>
            <person name="Hall O."/>
            <person name="Minx P."/>
            <person name="Tomlinson C."/>
            <person name="Mitreva M."/>
            <person name="Nelson J."/>
            <person name="Hou S."/>
            <person name="Wollam A."/>
            <person name="Pepin K.H."/>
            <person name="Johnson M."/>
            <person name="Bhonagiri V."/>
            <person name="Nash W.E."/>
            <person name="Warren W."/>
            <person name="Chinwalla A."/>
            <person name="Mardis E.R."/>
            <person name="Wilson R.K."/>
        </authorList>
    </citation>
    <scope>NUCLEOTIDE SEQUENCE [LARGE SCALE GENOMIC DNA]</scope>
    <source>
        <strain evidence="2">DSM 4541</strain>
    </source>
</reference>
<name>D1NZA6_9GAMM</name>
<dbReference type="eggNOG" id="ENOG5033F1F">
    <property type="taxonomic scope" value="Bacteria"/>
</dbReference>
<organism evidence="2 3">
    <name type="scientific">Providencia rustigianii DSM 4541</name>
    <dbReference type="NCBI Taxonomy" id="500637"/>
    <lineage>
        <taxon>Bacteria</taxon>
        <taxon>Pseudomonadati</taxon>
        <taxon>Pseudomonadota</taxon>
        <taxon>Gammaproteobacteria</taxon>
        <taxon>Enterobacterales</taxon>
        <taxon>Morganellaceae</taxon>
        <taxon>Providencia</taxon>
    </lineage>
</organism>
<protein>
    <recommendedName>
        <fullName evidence="4">Lipoprotein</fullName>
    </recommendedName>
</protein>
<dbReference type="RefSeq" id="WP_006813155.1">
    <property type="nucleotide sequence ID" value="NZ_GG703817.1"/>
</dbReference>
<dbReference type="HOGENOM" id="CLU_094209_0_0_6"/>
<evidence type="ECO:0008006" key="4">
    <source>
        <dbReference type="Google" id="ProtNLM"/>
    </source>
</evidence>
<evidence type="ECO:0000256" key="1">
    <source>
        <dbReference type="SAM" id="SignalP"/>
    </source>
</evidence>
<dbReference type="AlphaFoldDB" id="D1NZA6"/>
<evidence type="ECO:0000313" key="3">
    <source>
        <dbReference type="Proteomes" id="UP000005512"/>
    </source>
</evidence>